<organism evidence="5 6">
    <name type="scientific">Marasmius oreades</name>
    <name type="common">fairy-ring Marasmius</name>
    <dbReference type="NCBI Taxonomy" id="181124"/>
    <lineage>
        <taxon>Eukaryota</taxon>
        <taxon>Fungi</taxon>
        <taxon>Dikarya</taxon>
        <taxon>Basidiomycota</taxon>
        <taxon>Agaricomycotina</taxon>
        <taxon>Agaricomycetes</taxon>
        <taxon>Agaricomycetidae</taxon>
        <taxon>Agaricales</taxon>
        <taxon>Marasmiineae</taxon>
        <taxon>Marasmiaceae</taxon>
        <taxon>Marasmius</taxon>
    </lineage>
</organism>
<dbReference type="SMART" id="SM00949">
    <property type="entry name" value="PAZ"/>
    <property type="match status" value="1"/>
</dbReference>
<feature type="compositionally biased region" description="Gly residues" evidence="2">
    <location>
        <begin position="20"/>
        <end position="45"/>
    </location>
</feature>
<feature type="region of interest" description="Disordered" evidence="2">
    <location>
        <begin position="974"/>
        <end position="996"/>
    </location>
</feature>
<dbReference type="Pfam" id="PF02171">
    <property type="entry name" value="Piwi"/>
    <property type="match status" value="1"/>
</dbReference>
<gene>
    <name evidence="5" type="ORF">E1B28_002000</name>
</gene>
<dbReference type="InterPro" id="IPR036397">
    <property type="entry name" value="RNaseH_sf"/>
</dbReference>
<feature type="domain" description="PAZ" evidence="3">
    <location>
        <begin position="346"/>
        <end position="454"/>
    </location>
</feature>
<accession>A0A9P7V4I2</accession>
<dbReference type="PANTHER" id="PTHR22891">
    <property type="entry name" value="EUKARYOTIC TRANSLATION INITIATION FACTOR 2C"/>
    <property type="match status" value="1"/>
</dbReference>
<dbReference type="InterPro" id="IPR036085">
    <property type="entry name" value="PAZ_dom_sf"/>
</dbReference>
<dbReference type="PROSITE" id="PS50822">
    <property type="entry name" value="PIWI"/>
    <property type="match status" value="1"/>
</dbReference>
<keyword evidence="6" id="KW-1185">Reference proteome</keyword>
<feature type="compositionally biased region" description="Low complexity" evidence="2">
    <location>
        <begin position="976"/>
        <end position="985"/>
    </location>
</feature>
<dbReference type="Pfam" id="PF16486">
    <property type="entry name" value="ArgoN"/>
    <property type="match status" value="1"/>
</dbReference>
<protein>
    <recommendedName>
        <fullName evidence="7">Piwi-domain-containing protein</fullName>
    </recommendedName>
</protein>
<dbReference type="Gene3D" id="3.40.50.2300">
    <property type="match status" value="1"/>
</dbReference>
<dbReference type="CDD" id="cd04657">
    <property type="entry name" value="Piwi_ago-like"/>
    <property type="match status" value="1"/>
</dbReference>
<comment type="caution">
    <text evidence="5">The sequence shown here is derived from an EMBL/GenBank/DDBJ whole genome shotgun (WGS) entry which is preliminary data.</text>
</comment>
<dbReference type="SMART" id="SM00950">
    <property type="entry name" value="Piwi"/>
    <property type="match status" value="1"/>
</dbReference>
<dbReference type="InterPro" id="IPR032472">
    <property type="entry name" value="ArgoL2"/>
</dbReference>
<dbReference type="Pfam" id="PF16488">
    <property type="entry name" value="ArgoL2"/>
    <property type="match status" value="1"/>
</dbReference>
<feature type="domain" description="Piwi" evidence="4">
    <location>
        <begin position="644"/>
        <end position="963"/>
    </location>
</feature>
<reference evidence="5" key="1">
    <citation type="journal article" date="2021" name="Genome Biol. Evol.">
        <title>The assembled and annotated genome of the fairy-ring fungus Marasmius oreades.</title>
        <authorList>
            <person name="Hiltunen M."/>
            <person name="Ament-Velasquez S.L."/>
            <person name="Johannesson H."/>
        </authorList>
    </citation>
    <scope>NUCLEOTIDE SEQUENCE</scope>
    <source>
        <strain evidence="5">03SP1</strain>
    </source>
</reference>
<comment type="similarity">
    <text evidence="1">Belongs to the argonaute family.</text>
</comment>
<dbReference type="PROSITE" id="PS50821">
    <property type="entry name" value="PAZ"/>
    <property type="match status" value="1"/>
</dbReference>
<evidence type="ECO:0000259" key="3">
    <source>
        <dbReference type="PROSITE" id="PS50821"/>
    </source>
</evidence>
<evidence type="ECO:0000313" key="5">
    <source>
        <dbReference type="EMBL" id="KAG7100225.1"/>
    </source>
</evidence>
<dbReference type="SUPFAM" id="SSF101690">
    <property type="entry name" value="PAZ domain"/>
    <property type="match status" value="1"/>
</dbReference>
<dbReference type="GO" id="GO:0003723">
    <property type="term" value="F:RNA binding"/>
    <property type="evidence" value="ECO:0007669"/>
    <property type="project" value="InterPro"/>
</dbReference>
<dbReference type="InterPro" id="IPR014811">
    <property type="entry name" value="ArgoL1"/>
</dbReference>
<feature type="region of interest" description="Disordered" evidence="2">
    <location>
        <begin position="1"/>
        <end position="91"/>
    </location>
</feature>
<sequence length="1022" mass="113843">MSNRTGQQGRTRGGGDRGSIRGGSESGGRGQNRGEAGGQGRGDGSTRGFRGFRGGDSPRARGLPQVDRGGRGRGQFSSRGGGARGGVPIFREGTHPQIDQRLKQQDLDALIASFGSLKLTDPNRPLRPGFGKDGKLITVRGNFFPVRIPNHCLIYDYRVEISPKIEKREEKSWLFNLLEESAEGQSLKSHIAHDRSSRLVSSKKLPQPLTVDLPMRREGESNPGPNTTVYRVSIVVERILHTNKLTQYMTGQPKNRDEYDPAPLISALNLVLQDHATRTGVRIGRQDDGNYGSGKFFFPFHAQRPPLLGPGVIAVQGYFLSSRPVHKELMVNVNACMGPFLDLPDTLAEALRKFNQTSKGGMLTLPNHIKGSLKVTTSYRGYKRRHKVFDIVPSSAERTFFKHAKHGNISVKQYFHKEYKIRLEHPNDLPVVDVRSRADKSPVFIPAELCTIEPGQPFRGKLTGDMTKKMIKEACRNPKDNAELIVGDGFSKLALEPPLSPQNSFGITVDKEMAVIPARELPPPRIVYGPQTVNARDGKWNIVNAKFHRTARVNSWAMLVINDGEMENFVKGLEDPRVLQLRDAFIAKLRGCGMQLSNPTLVIQTERLPLEKDWKGNELDYKRRRGIEIIRKKMNDIVAQKPDFVLVLLAYTDSYIYPGIKTIGDLKLGLKTICIQVSKAMKLRDGRLDDQYLSNVALKVNTKLGGVNHQLDKSAMAWLLKKKTMLVGIDVTHRGPGSKAGAPSIAAVVASVDDEFIQYPASLRIQQTHDIKEMVGELDLEEMMVERLLAYEKKNRKLPERIFVFRDGVSEGQYDTVLTEELPAIIKAFRNQKLNTARRGEPYRPLISIIVCGKRHHARFFATDAQNADPKTGNTRPGTVVDSGVTGIFDFDFYLQAHAGIQGTVKSTHYVVIYDETRFTADEIQGGTNNVSYLYARATRSVSLIPPAYYADLACERGRCFLNEFLVGNEVESDKGSVSSVGNVKGKSKSTKEAEQKRVFEDAKKAWGDGIHPNVKDVMFYI</sequence>
<evidence type="ECO:0008006" key="7">
    <source>
        <dbReference type="Google" id="ProtNLM"/>
    </source>
</evidence>
<evidence type="ECO:0000259" key="4">
    <source>
        <dbReference type="PROSITE" id="PS50822"/>
    </source>
</evidence>
<feature type="compositionally biased region" description="Low complexity" evidence="2">
    <location>
        <begin position="1"/>
        <end position="10"/>
    </location>
</feature>
<dbReference type="InterPro" id="IPR003100">
    <property type="entry name" value="PAZ_dom"/>
</dbReference>
<dbReference type="Gene3D" id="3.30.420.10">
    <property type="entry name" value="Ribonuclease H-like superfamily/Ribonuclease H"/>
    <property type="match status" value="1"/>
</dbReference>
<dbReference type="AlphaFoldDB" id="A0A9P7V4I2"/>
<name>A0A9P7V4I2_9AGAR</name>
<dbReference type="InterPro" id="IPR032474">
    <property type="entry name" value="Argonaute_N"/>
</dbReference>
<evidence type="ECO:0000313" key="6">
    <source>
        <dbReference type="Proteomes" id="UP001049176"/>
    </source>
</evidence>
<evidence type="ECO:0000256" key="2">
    <source>
        <dbReference type="SAM" id="MobiDB-lite"/>
    </source>
</evidence>
<evidence type="ECO:0000256" key="1">
    <source>
        <dbReference type="RuleBase" id="RU361178"/>
    </source>
</evidence>
<dbReference type="KEGG" id="more:E1B28_002000"/>
<dbReference type="RefSeq" id="XP_043016695.1">
    <property type="nucleotide sequence ID" value="XM_043147981.1"/>
</dbReference>
<proteinExistence type="inferred from homology"/>
<dbReference type="InterPro" id="IPR012337">
    <property type="entry name" value="RNaseH-like_sf"/>
</dbReference>
<dbReference type="SUPFAM" id="SSF53098">
    <property type="entry name" value="Ribonuclease H-like"/>
    <property type="match status" value="1"/>
</dbReference>
<dbReference type="Gene3D" id="2.170.260.10">
    <property type="entry name" value="paz domain"/>
    <property type="match status" value="1"/>
</dbReference>
<dbReference type="EMBL" id="CM032181">
    <property type="protein sequence ID" value="KAG7100225.1"/>
    <property type="molecule type" value="Genomic_DNA"/>
</dbReference>
<dbReference type="Pfam" id="PF02170">
    <property type="entry name" value="PAZ"/>
    <property type="match status" value="1"/>
</dbReference>
<dbReference type="OrthoDB" id="10252740at2759"/>
<dbReference type="GeneID" id="66071076"/>
<dbReference type="CDD" id="cd02846">
    <property type="entry name" value="PAZ_argonaute_like"/>
    <property type="match status" value="1"/>
</dbReference>
<dbReference type="InterPro" id="IPR003165">
    <property type="entry name" value="Piwi"/>
</dbReference>
<dbReference type="Pfam" id="PF08699">
    <property type="entry name" value="ArgoL1"/>
    <property type="match status" value="1"/>
</dbReference>
<dbReference type="InterPro" id="IPR045246">
    <property type="entry name" value="Piwi_ago-like"/>
</dbReference>
<dbReference type="Proteomes" id="UP001049176">
    <property type="component" value="Chromosome 1"/>
</dbReference>